<feature type="compositionally biased region" description="Low complexity" evidence="1">
    <location>
        <begin position="1304"/>
        <end position="1314"/>
    </location>
</feature>
<feature type="compositionally biased region" description="Low complexity" evidence="1">
    <location>
        <begin position="1372"/>
        <end position="1381"/>
    </location>
</feature>
<feature type="compositionally biased region" description="Basic residues" evidence="1">
    <location>
        <begin position="1005"/>
        <end position="1017"/>
    </location>
</feature>
<feature type="compositionally biased region" description="Basic residues" evidence="1">
    <location>
        <begin position="973"/>
        <end position="986"/>
    </location>
</feature>
<feature type="compositionally biased region" description="Basic and acidic residues" evidence="1">
    <location>
        <begin position="930"/>
        <end position="945"/>
    </location>
</feature>
<feature type="compositionally biased region" description="Polar residues" evidence="1">
    <location>
        <begin position="753"/>
        <end position="764"/>
    </location>
</feature>
<proteinExistence type="predicted"/>
<feature type="region of interest" description="Disordered" evidence="1">
    <location>
        <begin position="1206"/>
        <end position="1381"/>
    </location>
</feature>
<feature type="compositionally biased region" description="Basic and acidic residues" evidence="1">
    <location>
        <begin position="1076"/>
        <end position="1086"/>
    </location>
</feature>
<dbReference type="Proteomes" id="UP001176521">
    <property type="component" value="Unassembled WGS sequence"/>
</dbReference>
<feature type="compositionally biased region" description="Acidic residues" evidence="1">
    <location>
        <begin position="659"/>
        <end position="668"/>
    </location>
</feature>
<feature type="compositionally biased region" description="Acidic residues" evidence="1">
    <location>
        <begin position="546"/>
        <end position="555"/>
    </location>
</feature>
<feature type="compositionally biased region" description="Acidic residues" evidence="1">
    <location>
        <begin position="1022"/>
        <end position="1040"/>
    </location>
</feature>
<evidence type="ECO:0000313" key="2">
    <source>
        <dbReference type="EMBL" id="KAK0532499.1"/>
    </source>
</evidence>
<feature type="compositionally biased region" description="Acidic residues" evidence="1">
    <location>
        <begin position="1277"/>
        <end position="1300"/>
    </location>
</feature>
<feature type="compositionally biased region" description="Low complexity" evidence="1">
    <location>
        <begin position="90"/>
        <end position="104"/>
    </location>
</feature>
<keyword evidence="3" id="KW-1185">Reference proteome</keyword>
<feature type="compositionally biased region" description="Basic residues" evidence="1">
    <location>
        <begin position="1045"/>
        <end position="1058"/>
    </location>
</feature>
<feature type="compositionally biased region" description="Basic and acidic residues" evidence="1">
    <location>
        <begin position="646"/>
        <end position="658"/>
    </location>
</feature>
<comment type="caution">
    <text evidence="2">The sequence shown here is derived from an EMBL/GenBank/DDBJ whole genome shotgun (WGS) entry which is preliminary data.</text>
</comment>
<dbReference type="EMBL" id="JAPDMQ010000159">
    <property type="protein sequence ID" value="KAK0532499.1"/>
    <property type="molecule type" value="Genomic_DNA"/>
</dbReference>
<name>A0AAN6GDV5_9BASI</name>
<feature type="compositionally biased region" description="Low complexity" evidence="1">
    <location>
        <begin position="39"/>
        <end position="54"/>
    </location>
</feature>
<feature type="compositionally biased region" description="Basic residues" evidence="1">
    <location>
        <begin position="946"/>
        <end position="955"/>
    </location>
</feature>
<sequence length="1381" mass="152851">MSRRADALQQQQQPARGMRATRATAAAPPPAFAGLGIQSSSSASRAPPSITSRSARAESVLSTATAATRSRLGDTSARKRRRVFSGERQSVAPSVPSASVSPRAPFQPLRGPSEPFNQQQQQQQRRSPQRLRPSLQHGPNGALNVQALADRCSILAIQSKSVLDFYGKFQVDSWTDQTISRMNAVWQPFESYKVRQLLAERDYAHHFIDIHEVVRELNVDEDNLPHSFEETMQLVNFATFIHYIFQLPTSIKALGELEDGRVTEDIAIQAPIRALIELNDARRVFLKWIVPPDWRITDEILFLFLDLSTFIHAQRVRLYVDSFEANHMARDELDARVESSIVELMSDDVLNNSLSLTAEERGLSPEDVDRIRTRYSSFANLRTQDLLRCNYNWLDILRQWPANVLTDEFLQLAEKAIKDPSVPLTSRSLQTARAAAVPDMFDRDQTPSSSRLGGPGNGTVIIRDAPGESTPQPRDQLGRVRRPQPRRDSAIEDFPPEVQVNSNDASPETDAEDVSSDGAGDEDEQVRTVFPTSRHGRPATPAGLPDGEDADDDDDIPLHEKDEDGDDPHERSQILATRTAAKGRVSIGAEAAKGQTTGRAMSSHVQDVSKTALKAPASPLGARSTNRIGIGKDNKLTKAAPPRKGILSDKSKGERITFDEDGDDDVFMENERAASKQSKKQASTPPPSSNSRRTTRRGAAAVGDAASATDDEPAPVRQTRASRKGKERAVDEDPAGREPERLRSPSLGAPQLETVQEEGTQAETYNIGDGMGADFGGDEDIGIDDFVRDLNKGEEDNLAGGAMDVDPASPGHQANGKTRDDADGGHRHDDDSEDSVESEIGGHHASRKPPETRAGTRSFPPARPSQLQSQLAAKEKGKSKVTDGASQEEVDAAGSKRNSRSEILASVGRKSVVENEEDEDEDKEDAADEDKDKQSEDDRRKDRGSKAKAKRRKKAKEVSDEESAEEEEESPAKRRAAKKRAERKRRAAELDDDSDEEDEEEASAKRRAAKKRANGKRRATESDEDSEGEEEEAEAEEEEKEGSSAKRRASHKRAKRKRQATESDDSQEYSPSPQPEAKKQRPRYDADGKRLKPYLYGIEARRFWSPDETHCLLKEVWRLAFQKKTNRQYQIWDKILQLHGRRGTKTRILARRNNVQVKDKARSELQRMRREMEKLPYWYPVLFPTLFDGLPKAMRKKIKVERMPKDFNKASSSEAESEEEDEVESHEEEDEDDEATPPTAKQKRKTASSSSSTAAATTKSRSKPSSKPRLSAQQKEEEAEYEEDDDANEIDEEEEDEIKDADDLAGGSDSAGPSTSTRKTRSSGLANGGASASSGADDDGAPRRSPRKNTQAGAAAAEPAPEKPPVRRARPVRSVQARNAD</sequence>
<organism evidence="2 3">
    <name type="scientific">Tilletia horrida</name>
    <dbReference type="NCBI Taxonomy" id="155126"/>
    <lineage>
        <taxon>Eukaryota</taxon>
        <taxon>Fungi</taxon>
        <taxon>Dikarya</taxon>
        <taxon>Basidiomycota</taxon>
        <taxon>Ustilaginomycotina</taxon>
        <taxon>Exobasidiomycetes</taxon>
        <taxon>Tilletiales</taxon>
        <taxon>Tilletiaceae</taxon>
        <taxon>Tilletia</taxon>
    </lineage>
</organism>
<feature type="region of interest" description="Disordered" evidence="1">
    <location>
        <begin position="1"/>
        <end position="139"/>
    </location>
</feature>
<reference evidence="2" key="1">
    <citation type="journal article" date="2023" name="PhytoFront">
        <title>Draft Genome Resources of Seven Strains of Tilletia horrida, Causal Agent of Kernel Smut of Rice.</title>
        <authorList>
            <person name="Khanal S."/>
            <person name="Antony Babu S."/>
            <person name="Zhou X.G."/>
        </authorList>
    </citation>
    <scope>NUCLEOTIDE SEQUENCE</scope>
    <source>
        <strain evidence="2">TX3</strain>
    </source>
</reference>
<evidence type="ECO:0000313" key="3">
    <source>
        <dbReference type="Proteomes" id="UP001176521"/>
    </source>
</evidence>
<feature type="compositionally biased region" description="Basic and acidic residues" evidence="1">
    <location>
        <begin position="817"/>
        <end position="830"/>
    </location>
</feature>
<feature type="compositionally biased region" description="Acidic residues" evidence="1">
    <location>
        <begin position="507"/>
        <end position="524"/>
    </location>
</feature>
<feature type="compositionally biased region" description="Acidic residues" evidence="1">
    <location>
        <begin position="990"/>
        <end position="1001"/>
    </location>
</feature>
<feature type="compositionally biased region" description="Low complexity" evidence="1">
    <location>
        <begin position="1322"/>
        <end position="1335"/>
    </location>
</feature>
<feature type="compositionally biased region" description="Low complexity" evidence="1">
    <location>
        <begin position="689"/>
        <end position="708"/>
    </location>
</feature>
<feature type="compositionally biased region" description="Basic and acidic residues" evidence="1">
    <location>
        <begin position="785"/>
        <end position="795"/>
    </location>
</feature>
<feature type="compositionally biased region" description="Acidic residues" evidence="1">
    <location>
        <begin position="1215"/>
        <end position="1235"/>
    </location>
</feature>
<feature type="compositionally biased region" description="Basic and acidic residues" evidence="1">
    <location>
        <begin position="727"/>
        <end position="743"/>
    </location>
</feature>
<accession>A0AAN6GDV5</accession>
<evidence type="ECO:0000256" key="1">
    <source>
        <dbReference type="SAM" id="MobiDB-lite"/>
    </source>
</evidence>
<feature type="compositionally biased region" description="Low complexity" evidence="1">
    <location>
        <begin position="118"/>
        <end position="136"/>
    </location>
</feature>
<feature type="compositionally biased region" description="Basic and acidic residues" evidence="1">
    <location>
        <begin position="556"/>
        <end position="572"/>
    </location>
</feature>
<feature type="compositionally biased region" description="Acidic residues" evidence="1">
    <location>
        <begin position="959"/>
        <end position="969"/>
    </location>
</feature>
<feature type="compositionally biased region" description="Acidic residues" evidence="1">
    <location>
        <begin position="914"/>
        <end position="929"/>
    </location>
</feature>
<feature type="region of interest" description="Disordered" evidence="1">
    <location>
        <begin position="435"/>
        <end position="1086"/>
    </location>
</feature>
<feature type="compositionally biased region" description="Low complexity" evidence="1">
    <location>
        <begin position="1247"/>
        <end position="1259"/>
    </location>
</feature>
<feature type="compositionally biased region" description="Polar residues" evidence="1">
    <location>
        <begin position="594"/>
        <end position="609"/>
    </location>
</feature>
<feature type="compositionally biased region" description="Low complexity" evidence="1">
    <location>
        <begin position="14"/>
        <end position="26"/>
    </location>
</feature>
<gene>
    <name evidence="2" type="ORF">OC842_003281</name>
</gene>
<protein>
    <submittedName>
        <fullName evidence="2">Uncharacterized protein</fullName>
    </submittedName>
</protein>